<evidence type="ECO:0000256" key="1">
    <source>
        <dbReference type="SAM" id="SignalP"/>
    </source>
</evidence>
<organism evidence="2 3">
    <name type="scientific">Clostridium puniceum</name>
    <dbReference type="NCBI Taxonomy" id="29367"/>
    <lineage>
        <taxon>Bacteria</taxon>
        <taxon>Bacillati</taxon>
        <taxon>Bacillota</taxon>
        <taxon>Clostridia</taxon>
        <taxon>Eubacteriales</taxon>
        <taxon>Clostridiaceae</taxon>
        <taxon>Clostridium</taxon>
    </lineage>
</organism>
<dbReference type="AlphaFoldDB" id="A0A1S8TWD1"/>
<reference evidence="2 3" key="1">
    <citation type="submission" date="2016-05" db="EMBL/GenBank/DDBJ databases">
        <title>Microbial solvent formation.</title>
        <authorList>
            <person name="Poehlein A."/>
            <person name="Montoya Solano J.D."/>
            <person name="Flitsch S."/>
            <person name="Krabben P."/>
            <person name="Duerre P."/>
            <person name="Daniel R."/>
        </authorList>
    </citation>
    <scope>NUCLEOTIDE SEQUENCE [LARGE SCALE GENOMIC DNA]</scope>
    <source>
        <strain evidence="2 3">DSM 2619</strain>
    </source>
</reference>
<name>A0A1S8TWD1_9CLOT</name>
<comment type="caution">
    <text evidence="2">The sequence shown here is derived from an EMBL/GenBank/DDBJ whole genome shotgun (WGS) entry which is preliminary data.</text>
</comment>
<gene>
    <name evidence="2" type="ORF">CLPUN_07910</name>
</gene>
<dbReference type="Proteomes" id="UP000190890">
    <property type="component" value="Unassembled WGS sequence"/>
</dbReference>
<keyword evidence="1" id="KW-0732">Signal</keyword>
<dbReference type="OrthoDB" id="3239593at2"/>
<evidence type="ECO:0000313" key="2">
    <source>
        <dbReference type="EMBL" id="OOM81929.1"/>
    </source>
</evidence>
<dbReference type="EMBL" id="LZZM01000043">
    <property type="protein sequence ID" value="OOM81929.1"/>
    <property type="molecule type" value="Genomic_DNA"/>
</dbReference>
<evidence type="ECO:0000313" key="3">
    <source>
        <dbReference type="Proteomes" id="UP000190890"/>
    </source>
</evidence>
<feature type="chain" id="PRO_5038840334" description="Lipoprotein" evidence="1">
    <location>
        <begin position="26"/>
        <end position="138"/>
    </location>
</feature>
<protein>
    <recommendedName>
        <fullName evidence="4">Lipoprotein</fullName>
    </recommendedName>
</protein>
<proteinExistence type="predicted"/>
<keyword evidence="3" id="KW-1185">Reference proteome</keyword>
<accession>A0A1S8TWD1</accession>
<dbReference type="PROSITE" id="PS51257">
    <property type="entry name" value="PROKAR_LIPOPROTEIN"/>
    <property type="match status" value="1"/>
</dbReference>
<sequence length="138" mass="15503">MKKLISMLLCSLMVFVLVGCGSATKGLEGKWKRTDSGALNGMIINVVKTNEGYQATIAELTDNMKKVGYNANDVKWKEVKELSKDTWEYKDLAKTITGETKWYDMNMKFDENSKDTLKATDVASNSESGSVQTWERVK</sequence>
<dbReference type="RefSeq" id="WP_077846070.1">
    <property type="nucleotide sequence ID" value="NZ_LZZM01000043.1"/>
</dbReference>
<evidence type="ECO:0008006" key="4">
    <source>
        <dbReference type="Google" id="ProtNLM"/>
    </source>
</evidence>
<feature type="signal peptide" evidence="1">
    <location>
        <begin position="1"/>
        <end position="25"/>
    </location>
</feature>